<evidence type="ECO:0000313" key="1">
    <source>
        <dbReference type="EMBL" id="VVP72534.1"/>
    </source>
</evidence>
<protein>
    <submittedName>
        <fullName evidence="1">Uncharacterized protein</fullName>
    </submittedName>
</protein>
<dbReference type="EMBL" id="CABVJB010000002">
    <property type="protein sequence ID" value="VVP72534.1"/>
    <property type="molecule type" value="Genomic_DNA"/>
</dbReference>
<name>A0A5E7RF06_PSEFL</name>
<accession>A0A5E7RF06</accession>
<organism evidence="1 2">
    <name type="scientific">Pseudomonas fluorescens</name>
    <dbReference type="NCBI Taxonomy" id="294"/>
    <lineage>
        <taxon>Bacteria</taxon>
        <taxon>Pseudomonadati</taxon>
        <taxon>Pseudomonadota</taxon>
        <taxon>Gammaproteobacteria</taxon>
        <taxon>Pseudomonadales</taxon>
        <taxon>Pseudomonadaceae</taxon>
        <taxon>Pseudomonas</taxon>
    </lineage>
</organism>
<gene>
    <name evidence="1" type="ORF">PS922_00929</name>
</gene>
<reference evidence="1 2" key="1">
    <citation type="submission" date="2019-09" db="EMBL/GenBank/DDBJ databases">
        <authorList>
            <person name="Chandra G."/>
            <person name="Truman W A."/>
        </authorList>
    </citation>
    <scope>NUCLEOTIDE SEQUENCE [LARGE SCALE GENOMIC DNA]</scope>
    <source>
        <strain evidence="1">PS922</strain>
    </source>
</reference>
<proteinExistence type="predicted"/>
<sequence>MTMSDSVAVCATAIQGLGIALVSMTFAAGYLEAGGIADGIAGMKSR</sequence>
<dbReference type="AlphaFoldDB" id="A0A5E7RF06"/>
<dbReference type="Proteomes" id="UP000325565">
    <property type="component" value="Unassembled WGS sequence"/>
</dbReference>
<evidence type="ECO:0000313" key="2">
    <source>
        <dbReference type="Proteomes" id="UP000325565"/>
    </source>
</evidence>